<feature type="region of interest" description="Disordered" evidence="8">
    <location>
        <begin position="298"/>
        <end position="338"/>
    </location>
</feature>
<feature type="transmembrane region" description="Helical" evidence="7">
    <location>
        <begin position="149"/>
        <end position="172"/>
    </location>
</feature>
<feature type="transmembrane region" description="Helical" evidence="7">
    <location>
        <begin position="494"/>
        <end position="526"/>
    </location>
</feature>
<dbReference type="STRING" id="454130.A0A0U5CDA4"/>
<keyword evidence="3 7" id="KW-0592">Phosphate transport</keyword>
<dbReference type="Pfam" id="PF01384">
    <property type="entry name" value="PHO4"/>
    <property type="match status" value="1"/>
</dbReference>
<keyword evidence="4 7" id="KW-0812">Transmembrane</keyword>
<sequence>MIPEITAKYDWILALTSLAFVFSAASNGANDVANSYATSVAARTLKMWHAGILAAITEFVGAVALGDRVTDTIKSGIISPTRFVGKPGTFMLAMGCAEVGSATWLTMATFMGWPVSTTQTIIGALIGVGFASQADITWEWTKGSVSQVAASWGIAPAIACCFSAIIFGTLKYSVLERSDPFKWGLRLIPVYLAFTGAILALFIVVEAPTAPSLEEFGAGKAVGIILGVFFGCLVIGYIFFMPYFHRRLVKHDSRLRFYHVLLGPLLYKDNCPVPFPGKGEYVVTNYYEDAFGEVRAGKKDNEKLGSGAPAPREEVKATNDDVERQPDSIESSPEITPKKCSVTPEERFLGPVRDLSWTNPRKIWGYTKFCLLQGVTRDVVTHNSDRLRDIHSRAHRYDDRVEHMWTYCQVVSAIMMSIAHGSNDVANAVGPWAGSYATYNSGEVNTEADTPIWFLVIAGLLLGGGFWFYGFHIIRALGNKITQMSPTRGFATELGAAITVLLASRLGLPVSTTQCLTGAALGVALMNYDLGAVNWRQLVFIFGGWVLTLPCAGLIAGLLCVMALNTPHF</sequence>
<keyword evidence="10" id="KW-1185">Reference proteome</keyword>
<evidence type="ECO:0000313" key="9">
    <source>
        <dbReference type="EMBL" id="CEL07705.1"/>
    </source>
</evidence>
<feature type="transmembrane region" description="Helical" evidence="7">
    <location>
        <begin position="538"/>
        <end position="564"/>
    </location>
</feature>
<evidence type="ECO:0000313" key="10">
    <source>
        <dbReference type="Proteomes" id="UP000054771"/>
    </source>
</evidence>
<comment type="subcellular location">
    <subcellularLocation>
        <location evidence="1 7">Membrane</location>
        <topology evidence="1 7">Multi-pass membrane protein</topology>
    </subcellularLocation>
</comment>
<evidence type="ECO:0000256" key="2">
    <source>
        <dbReference type="ARBA" id="ARBA00022448"/>
    </source>
</evidence>
<dbReference type="GO" id="GO:0035435">
    <property type="term" value="P:phosphate ion transmembrane transport"/>
    <property type="evidence" value="ECO:0007669"/>
    <property type="project" value="TreeGrafter"/>
</dbReference>
<feature type="transmembrane region" description="Helical" evidence="7">
    <location>
        <begin position="224"/>
        <end position="244"/>
    </location>
</feature>
<evidence type="ECO:0000256" key="5">
    <source>
        <dbReference type="ARBA" id="ARBA00022989"/>
    </source>
</evidence>
<dbReference type="EMBL" id="CDMC01000009">
    <property type="protein sequence ID" value="CEL07705.1"/>
    <property type="molecule type" value="Genomic_DNA"/>
</dbReference>
<name>A0A0U5CDA4_ASPCI</name>
<dbReference type="InterPro" id="IPR001204">
    <property type="entry name" value="Phos_transporter"/>
</dbReference>
<dbReference type="PANTHER" id="PTHR11101">
    <property type="entry name" value="PHOSPHATE TRANSPORTER"/>
    <property type="match status" value="1"/>
</dbReference>
<feature type="transmembrane region" description="Helical" evidence="7">
    <location>
        <begin position="184"/>
        <end position="204"/>
    </location>
</feature>
<feature type="transmembrane region" description="Helical" evidence="7">
    <location>
        <begin position="404"/>
        <end position="422"/>
    </location>
</feature>
<feature type="transmembrane region" description="Helical" evidence="7">
    <location>
        <begin position="47"/>
        <end position="66"/>
    </location>
</feature>
<dbReference type="GO" id="GO:0005315">
    <property type="term" value="F:phosphate transmembrane transporter activity"/>
    <property type="evidence" value="ECO:0007669"/>
    <property type="project" value="InterPro"/>
</dbReference>
<dbReference type="AlphaFoldDB" id="A0A0U5CDA4"/>
<evidence type="ECO:0000256" key="1">
    <source>
        <dbReference type="ARBA" id="ARBA00004141"/>
    </source>
</evidence>
<protein>
    <recommendedName>
        <fullName evidence="7">Phosphate transporter</fullName>
    </recommendedName>
</protein>
<accession>A0A0U5CDA4</accession>
<keyword evidence="5 7" id="KW-1133">Transmembrane helix</keyword>
<dbReference type="OMA" id="ANDSCND"/>
<feature type="transmembrane region" description="Helical" evidence="7">
    <location>
        <begin position="452"/>
        <end position="474"/>
    </location>
</feature>
<keyword evidence="6 7" id="KW-0472">Membrane</keyword>
<evidence type="ECO:0000256" key="8">
    <source>
        <dbReference type="SAM" id="MobiDB-lite"/>
    </source>
</evidence>
<evidence type="ECO:0000256" key="6">
    <source>
        <dbReference type="ARBA" id="ARBA00023136"/>
    </source>
</evidence>
<dbReference type="PANTHER" id="PTHR11101:SF55">
    <property type="entry name" value="PHOSPHATE TRANSPORTER"/>
    <property type="match status" value="1"/>
</dbReference>
<dbReference type="OrthoDB" id="260807at2759"/>
<feature type="compositionally biased region" description="Basic and acidic residues" evidence="8">
    <location>
        <begin position="311"/>
        <end position="327"/>
    </location>
</feature>
<evidence type="ECO:0000256" key="4">
    <source>
        <dbReference type="ARBA" id="ARBA00022692"/>
    </source>
</evidence>
<dbReference type="Proteomes" id="UP000054771">
    <property type="component" value="Unassembled WGS sequence"/>
</dbReference>
<comment type="similarity">
    <text evidence="7">Belongs to the inorganic phosphate transporter (PiT) (TC 2.A.20) family.</text>
</comment>
<keyword evidence="2 7" id="KW-0813">Transport</keyword>
<dbReference type="GO" id="GO:0016020">
    <property type="term" value="C:membrane"/>
    <property type="evidence" value="ECO:0007669"/>
    <property type="project" value="UniProtKB-SubCell"/>
</dbReference>
<gene>
    <name evidence="9" type="ORF">ASPCAL10860</name>
</gene>
<evidence type="ECO:0000256" key="7">
    <source>
        <dbReference type="RuleBase" id="RU363058"/>
    </source>
</evidence>
<evidence type="ECO:0000256" key="3">
    <source>
        <dbReference type="ARBA" id="ARBA00022592"/>
    </source>
</evidence>
<reference evidence="10" key="1">
    <citation type="journal article" date="2016" name="Genome Announc.">
        <title>Draft genome sequences of fungus Aspergillus calidoustus.</title>
        <authorList>
            <person name="Horn F."/>
            <person name="Linde J."/>
            <person name="Mattern D.J."/>
            <person name="Walther G."/>
            <person name="Guthke R."/>
            <person name="Scherlach K."/>
            <person name="Martin K."/>
            <person name="Brakhage A.A."/>
            <person name="Petzke L."/>
            <person name="Valiante V."/>
        </authorList>
    </citation>
    <scope>NUCLEOTIDE SEQUENCE [LARGE SCALE GENOMIC DNA]</scope>
    <source>
        <strain evidence="10">SF006504</strain>
    </source>
</reference>
<proteinExistence type="inferred from homology"/>
<organism evidence="9 10">
    <name type="scientific">Aspergillus calidoustus</name>
    <dbReference type="NCBI Taxonomy" id="454130"/>
    <lineage>
        <taxon>Eukaryota</taxon>
        <taxon>Fungi</taxon>
        <taxon>Dikarya</taxon>
        <taxon>Ascomycota</taxon>
        <taxon>Pezizomycotina</taxon>
        <taxon>Eurotiomycetes</taxon>
        <taxon>Eurotiomycetidae</taxon>
        <taxon>Eurotiales</taxon>
        <taxon>Aspergillaceae</taxon>
        <taxon>Aspergillus</taxon>
        <taxon>Aspergillus subgen. Nidulantes</taxon>
    </lineage>
</organism>
<comment type="function">
    <text evidence="7">Sodium-phosphate symporter.</text>
</comment>